<organism evidence="2 3">
    <name type="scientific">Gluconobacter japonicus</name>
    <dbReference type="NCBI Taxonomy" id="376620"/>
    <lineage>
        <taxon>Bacteria</taxon>
        <taxon>Pseudomonadati</taxon>
        <taxon>Pseudomonadota</taxon>
        <taxon>Alphaproteobacteria</taxon>
        <taxon>Acetobacterales</taxon>
        <taxon>Acetobacteraceae</taxon>
        <taxon>Gluconobacter</taxon>
    </lineage>
</organism>
<evidence type="ECO:0000313" key="3">
    <source>
        <dbReference type="Proteomes" id="UP000661006"/>
    </source>
</evidence>
<dbReference type="PANTHER" id="PTHR47234">
    <property type="match status" value="1"/>
</dbReference>
<evidence type="ECO:0000313" key="2">
    <source>
        <dbReference type="EMBL" id="MBF0871442.1"/>
    </source>
</evidence>
<dbReference type="SUPFAM" id="SSF56935">
    <property type="entry name" value="Porins"/>
    <property type="match status" value="1"/>
</dbReference>
<dbReference type="InterPro" id="IPR037066">
    <property type="entry name" value="Plug_dom_sf"/>
</dbReference>
<dbReference type="Gene3D" id="2.170.130.10">
    <property type="entry name" value="TonB-dependent receptor, plug domain"/>
    <property type="match status" value="1"/>
</dbReference>
<dbReference type="EMBL" id="JABCQN010000005">
    <property type="protein sequence ID" value="MBF0871442.1"/>
    <property type="molecule type" value="Genomic_DNA"/>
</dbReference>
<feature type="region of interest" description="Disordered" evidence="1">
    <location>
        <begin position="40"/>
        <end position="60"/>
    </location>
</feature>
<proteinExistence type="predicted"/>
<dbReference type="PANTHER" id="PTHR47234:SF1">
    <property type="entry name" value="TONB-DEPENDENT RECEPTOR"/>
    <property type="match status" value="1"/>
</dbReference>
<evidence type="ECO:0000256" key="1">
    <source>
        <dbReference type="SAM" id="MobiDB-lite"/>
    </source>
</evidence>
<dbReference type="AlphaFoldDB" id="A0A9Q2IWW9"/>
<accession>A0A9Q2IWW9</accession>
<comment type="caution">
    <text evidence="2">The sequence shown here is derived from an EMBL/GenBank/DDBJ whole genome shotgun (WGS) entry which is preliminary data.</text>
</comment>
<sequence>MTSRFHGRPAAAASRFPLRKLSCYGLGAALSCGTTLAQTDTSLSQSAPTRSTQTETPSTTERIVVTGHKPEGAVIGAPKPLMQISADEIRSYGVDTVTDLLTTISPETRSGRGATGNAPVILLNGKRISGLQEVNDLPFEAISRVEIFTEEEALRYGYAADQRVVNIITVKQFRAVRARAYGETSTDGGGENGALSLSFTRLHDDRRINLSARYTASAWLRDSQRGVVPPAANSLYSTQGNLTSPDGQSLDPALDNLAGESVTTAGSPSLPYGQTATLNDILQSANSLTSSTNASAYTLQPRKHELSLNGVYAGHLTKDITTSLNLSFDHQDQISLQGPARGIVTIPSGNAYSPFSQDVLLYRSFSSVRPLQQTGHTETGHAGLNFNGDLGGWKWNGKGSYDYARTVTESQTGLSLMAAQTALNSGDLSFDPWSTIAPSWLNSRVVNHGQTTSNQGQISGLLSGPVFSLPAGDASTSIAATGTLSQQNATSSANGITSRSSISRDVGTLRLNGDLPIANKKQHVLSFLGKLDANVNGAVSQVSHFGTLGTLGGGVTWSPTGWIQLPFSVLQQTEAPAASSLVAPTIETPNVTTYDYVRGESVQVTTISGGNRNLRSADRHELSLGAIISPPFLEGSRLHLNYVHDNTHHPVLSLPSPTAAIQDAFPGNYQRDANGVLETVDLRPVNVESEKRTEWNATFSLSRPFGDDHEASGHKRHNDGGTKGRYYIVLTQVWRLNDTVRLRAGLPAIDLLNGGAVGGLGGKPKHEVELQAGAYKNGLGVRLDGKWQSGSSTLGSTSAGSLYFGSLATLDLSVFVTLGDLPHWQNRNWAKNFRIMLSLDNVSNTRIHVHNGLGVTPAGYQPAFMDPMGRTIGLSLRKTL</sequence>
<feature type="compositionally biased region" description="Low complexity" evidence="1">
    <location>
        <begin position="48"/>
        <end position="60"/>
    </location>
</feature>
<gene>
    <name evidence="2" type="ORF">HKD32_11360</name>
</gene>
<name>A0A9Q2IWW9_GLUJA</name>
<dbReference type="RefSeq" id="WP_061929307.1">
    <property type="nucleotide sequence ID" value="NZ_JABCQN010000005.1"/>
</dbReference>
<reference evidence="2" key="2">
    <citation type="submission" date="2020-11" db="EMBL/GenBank/DDBJ databases">
        <title>Description of novel Gluconobacter species.</title>
        <authorList>
            <person name="Cleenwerck I."/>
            <person name="Cnockaert M."/>
            <person name="Borremans W."/>
            <person name="Wieme A.D."/>
            <person name="De Vuyst L."/>
            <person name="Vandamme P."/>
        </authorList>
    </citation>
    <scope>NUCLEOTIDE SEQUENCE</scope>
    <source>
        <strain evidence="2">R71697</strain>
    </source>
</reference>
<dbReference type="PROSITE" id="PS51257">
    <property type="entry name" value="PROKAR_LIPOPROTEIN"/>
    <property type="match status" value="1"/>
</dbReference>
<dbReference type="GeneID" id="81475298"/>
<dbReference type="Proteomes" id="UP000661006">
    <property type="component" value="Unassembled WGS sequence"/>
</dbReference>
<keyword evidence="2" id="KW-0675">Receptor</keyword>
<protein>
    <submittedName>
        <fullName evidence="2">TonB-dependent receptor plug domain-containing protein</fullName>
    </submittedName>
</protein>
<reference evidence="2" key="1">
    <citation type="submission" date="2020-04" db="EMBL/GenBank/DDBJ databases">
        <authorList>
            <person name="Sombolestani A."/>
        </authorList>
    </citation>
    <scope>NUCLEOTIDE SEQUENCE</scope>
    <source>
        <strain evidence="2">R71697</strain>
    </source>
</reference>